<gene>
    <name evidence="1" type="ORF">E2R65_13030</name>
</gene>
<dbReference type="EMBL" id="SNQG01000004">
    <property type="protein sequence ID" value="TEW66146.1"/>
    <property type="molecule type" value="Genomic_DNA"/>
</dbReference>
<accession>A0A4Y8ADY8</accession>
<name>A0A4Y8ADY8_9SPHI</name>
<dbReference type="InterPro" id="IPR035093">
    <property type="entry name" value="RelE/ParE_toxin_dom_sf"/>
</dbReference>
<dbReference type="AlphaFoldDB" id="A0A4Y8ADY8"/>
<evidence type="ECO:0000313" key="1">
    <source>
        <dbReference type="EMBL" id="TEW66146.1"/>
    </source>
</evidence>
<protein>
    <submittedName>
        <fullName evidence="1">Uncharacterized protein</fullName>
    </submittedName>
</protein>
<comment type="caution">
    <text evidence="1">The sequence shown here is derived from an EMBL/GenBank/DDBJ whole genome shotgun (WGS) entry which is preliminary data.</text>
</comment>
<dbReference type="Gene3D" id="3.30.2310.20">
    <property type="entry name" value="RelE-like"/>
    <property type="match status" value="1"/>
</dbReference>
<sequence>MGKNRLIKLFKKRSKFFLNAIYENPFKGIGEPEPLKHNLY</sequence>
<proteinExistence type="predicted"/>
<dbReference type="Proteomes" id="UP000297248">
    <property type="component" value="Unassembled WGS sequence"/>
</dbReference>
<organism evidence="1 2">
    <name type="scientific">Mucilaginibacter phyllosphaerae</name>
    <dbReference type="NCBI Taxonomy" id="1812349"/>
    <lineage>
        <taxon>Bacteria</taxon>
        <taxon>Pseudomonadati</taxon>
        <taxon>Bacteroidota</taxon>
        <taxon>Sphingobacteriia</taxon>
        <taxon>Sphingobacteriales</taxon>
        <taxon>Sphingobacteriaceae</taxon>
        <taxon>Mucilaginibacter</taxon>
    </lineage>
</organism>
<evidence type="ECO:0000313" key="2">
    <source>
        <dbReference type="Proteomes" id="UP000297248"/>
    </source>
</evidence>
<reference evidence="1 2" key="1">
    <citation type="journal article" date="2016" name="Int. J. Syst. Evol. Microbiol.">
        <title>Proposal of Mucilaginibacter phyllosphaerae sp. nov. isolated from the phyllosphere of Galium album.</title>
        <authorList>
            <person name="Aydogan E.L."/>
            <person name="Busse H.J."/>
            <person name="Moser G."/>
            <person name="Muller C."/>
            <person name="Kampfer P."/>
            <person name="Glaeser S.P."/>
        </authorList>
    </citation>
    <scope>NUCLEOTIDE SEQUENCE [LARGE SCALE GENOMIC DNA]</scope>
    <source>
        <strain evidence="1 2">PP-F2FG21</strain>
    </source>
</reference>